<dbReference type="InterPro" id="IPR015421">
    <property type="entry name" value="PyrdxlP-dep_Trfase_major"/>
</dbReference>
<dbReference type="Gene3D" id="1.10.10.10">
    <property type="entry name" value="Winged helix-like DNA-binding domain superfamily/Winged helix DNA-binding domain"/>
    <property type="match status" value="1"/>
</dbReference>
<dbReference type="InterPro" id="IPR036390">
    <property type="entry name" value="WH_DNA-bd_sf"/>
</dbReference>
<keyword evidence="4" id="KW-0238">DNA-binding</keyword>
<dbReference type="InterPro" id="IPR015422">
    <property type="entry name" value="PyrdxlP-dep_Trfase_small"/>
</dbReference>
<evidence type="ECO:0000256" key="4">
    <source>
        <dbReference type="ARBA" id="ARBA00023125"/>
    </source>
</evidence>
<dbReference type="PROSITE" id="PS50949">
    <property type="entry name" value="HTH_GNTR"/>
    <property type="match status" value="1"/>
</dbReference>
<dbReference type="SUPFAM" id="SSF46785">
    <property type="entry name" value="Winged helix' DNA-binding domain"/>
    <property type="match status" value="1"/>
</dbReference>
<feature type="domain" description="HTH gntR-type" evidence="6">
    <location>
        <begin position="1"/>
        <end position="69"/>
    </location>
</feature>
<comment type="similarity">
    <text evidence="1">In the C-terminal section; belongs to the class-I pyridoxal-phosphate-dependent aminotransferase family.</text>
</comment>
<dbReference type="PANTHER" id="PTHR46577:SF2">
    <property type="entry name" value="TRANSCRIPTIONAL REGULATORY PROTEIN"/>
    <property type="match status" value="1"/>
</dbReference>
<sequence>MKRYQIIFQQLQQQIQQGTLRPGDTLPSIRSLSLQSGFGKNTIIRAYQELEAELLIEPKDRSGFVVTHQVNRAETNGTSTSGHSKAKASPNALQPKKVQLGALPLKVLAAASDQNKIQFGSAHPAIQHPACRRFYQILARQSYQFANSSKANSHYTHAPGLLALRQQICRRLSIGNQTVSADDLVITNGAQEAVTLSLLATANSGDTIAVETPCFYGTLSCIEALGMKVLEIPSDPSHGINLELLDDALKKWPIKALLLNPNFNNPLGFEMPTNKKQQLLDITKTQQLPIIEDDVFGELYYHNKPTTLKSLDKENRVIYCSSLSKTLHSDIRIGWVAAGKYFEKVNFLKCMMTMASPGVVQYAAADFLKDSHYERHLRRMRSIYQQRWLNFKEALYLHWPQLFTLSEPTGSFLCWVEFPKNIDTNWIFEQADQNNIGITPGSLFSASGQFKNCLRMNFSTFNGDEQQIAALVLIGKLINQAVLKNP</sequence>
<dbReference type="SUPFAM" id="SSF53383">
    <property type="entry name" value="PLP-dependent transferases"/>
    <property type="match status" value="1"/>
</dbReference>
<dbReference type="InterPro" id="IPR000524">
    <property type="entry name" value="Tscrpt_reg_HTH_GntR"/>
</dbReference>
<dbReference type="Pfam" id="PF00155">
    <property type="entry name" value="Aminotran_1_2"/>
    <property type="match status" value="1"/>
</dbReference>
<dbReference type="CDD" id="cd00609">
    <property type="entry name" value="AAT_like"/>
    <property type="match status" value="1"/>
</dbReference>
<dbReference type="GO" id="GO:0003700">
    <property type="term" value="F:DNA-binding transcription factor activity"/>
    <property type="evidence" value="ECO:0007669"/>
    <property type="project" value="InterPro"/>
</dbReference>
<evidence type="ECO:0000256" key="1">
    <source>
        <dbReference type="ARBA" id="ARBA00005384"/>
    </source>
</evidence>
<dbReference type="OrthoDB" id="9804020at2"/>
<name>A0A2V1H3M1_9GAMM</name>
<evidence type="ECO:0000256" key="5">
    <source>
        <dbReference type="ARBA" id="ARBA00023163"/>
    </source>
</evidence>
<accession>A0A2V1H3M1</accession>
<evidence type="ECO:0000313" key="7">
    <source>
        <dbReference type="EMBL" id="PVZ71818.1"/>
    </source>
</evidence>
<keyword evidence="5" id="KW-0804">Transcription</keyword>
<gene>
    <name evidence="7" type="ORF">DC094_01980</name>
</gene>
<dbReference type="Gene3D" id="3.40.640.10">
    <property type="entry name" value="Type I PLP-dependent aspartate aminotransferase-like (Major domain)"/>
    <property type="match status" value="1"/>
</dbReference>
<dbReference type="Gene3D" id="3.90.1150.10">
    <property type="entry name" value="Aspartate Aminotransferase, domain 1"/>
    <property type="match status" value="1"/>
</dbReference>
<protein>
    <submittedName>
        <fullName evidence="7">Transcriptional regulator</fullName>
    </submittedName>
</protein>
<keyword evidence="2" id="KW-0663">Pyridoxal phosphate</keyword>
<dbReference type="InterPro" id="IPR036388">
    <property type="entry name" value="WH-like_DNA-bd_sf"/>
</dbReference>
<dbReference type="AlphaFoldDB" id="A0A2V1H3M1"/>
<dbReference type="InterPro" id="IPR004839">
    <property type="entry name" value="Aminotransferase_I/II_large"/>
</dbReference>
<proteinExistence type="inferred from homology"/>
<dbReference type="SMART" id="SM00345">
    <property type="entry name" value="HTH_GNTR"/>
    <property type="match status" value="1"/>
</dbReference>
<dbReference type="Pfam" id="PF00392">
    <property type="entry name" value="GntR"/>
    <property type="match status" value="1"/>
</dbReference>
<evidence type="ECO:0000256" key="3">
    <source>
        <dbReference type="ARBA" id="ARBA00023015"/>
    </source>
</evidence>
<dbReference type="GO" id="GO:0003677">
    <property type="term" value="F:DNA binding"/>
    <property type="evidence" value="ECO:0007669"/>
    <property type="project" value="UniProtKB-KW"/>
</dbReference>
<organism evidence="7 8">
    <name type="scientific">Pelagibaculum spongiae</name>
    <dbReference type="NCBI Taxonomy" id="2080658"/>
    <lineage>
        <taxon>Bacteria</taxon>
        <taxon>Pseudomonadati</taxon>
        <taxon>Pseudomonadota</taxon>
        <taxon>Gammaproteobacteria</taxon>
        <taxon>Oceanospirillales</taxon>
        <taxon>Pelagibaculum</taxon>
    </lineage>
</organism>
<keyword evidence="8" id="KW-1185">Reference proteome</keyword>
<dbReference type="EMBL" id="QDDL01000001">
    <property type="protein sequence ID" value="PVZ71818.1"/>
    <property type="molecule type" value="Genomic_DNA"/>
</dbReference>
<keyword evidence="3" id="KW-0805">Transcription regulation</keyword>
<dbReference type="InterPro" id="IPR051446">
    <property type="entry name" value="HTH_trans_reg/aminotransferase"/>
</dbReference>
<dbReference type="GO" id="GO:0030170">
    <property type="term" value="F:pyridoxal phosphate binding"/>
    <property type="evidence" value="ECO:0007669"/>
    <property type="project" value="InterPro"/>
</dbReference>
<comment type="caution">
    <text evidence="7">The sequence shown here is derived from an EMBL/GenBank/DDBJ whole genome shotgun (WGS) entry which is preliminary data.</text>
</comment>
<reference evidence="7 8" key="1">
    <citation type="submission" date="2018-04" db="EMBL/GenBank/DDBJ databases">
        <title>Thalassorhabdus spongiae gen. nov., sp. nov., isolated from a marine sponge in South-West Iceland.</title>
        <authorList>
            <person name="Knobloch S."/>
            <person name="Daussin A."/>
            <person name="Johannsson R."/>
            <person name="Marteinsson V.T."/>
        </authorList>
    </citation>
    <scope>NUCLEOTIDE SEQUENCE [LARGE SCALE GENOMIC DNA]</scope>
    <source>
        <strain evidence="7 8">Hp12</strain>
    </source>
</reference>
<dbReference type="RefSeq" id="WP_116685405.1">
    <property type="nucleotide sequence ID" value="NZ_CAWNYD010000001.1"/>
</dbReference>
<dbReference type="CDD" id="cd07377">
    <property type="entry name" value="WHTH_GntR"/>
    <property type="match status" value="1"/>
</dbReference>
<evidence type="ECO:0000259" key="6">
    <source>
        <dbReference type="PROSITE" id="PS50949"/>
    </source>
</evidence>
<dbReference type="PANTHER" id="PTHR46577">
    <property type="entry name" value="HTH-TYPE TRANSCRIPTIONAL REGULATORY PROTEIN GABR"/>
    <property type="match status" value="1"/>
</dbReference>
<evidence type="ECO:0000256" key="2">
    <source>
        <dbReference type="ARBA" id="ARBA00022898"/>
    </source>
</evidence>
<dbReference type="Proteomes" id="UP000244906">
    <property type="component" value="Unassembled WGS sequence"/>
</dbReference>
<evidence type="ECO:0000313" key="8">
    <source>
        <dbReference type="Proteomes" id="UP000244906"/>
    </source>
</evidence>
<dbReference type="InterPro" id="IPR015424">
    <property type="entry name" value="PyrdxlP-dep_Trfase"/>
</dbReference>